<dbReference type="CDD" id="cd00043">
    <property type="entry name" value="CYCLIN_SF"/>
    <property type="match status" value="1"/>
</dbReference>
<name>A0AAV9IFQ4_9RHOD</name>
<feature type="domain" description="Cyclin N-terminal" evidence="1">
    <location>
        <begin position="109"/>
        <end position="212"/>
    </location>
</feature>
<proteinExistence type="predicted"/>
<keyword evidence="3" id="KW-1185">Reference proteome</keyword>
<evidence type="ECO:0000259" key="1">
    <source>
        <dbReference type="Pfam" id="PF00134"/>
    </source>
</evidence>
<gene>
    <name evidence="2" type="ORF">GAYE_SCF19G3977</name>
</gene>
<accession>A0AAV9IFQ4</accession>
<sequence length="326" mass="37643">MIQYLERDTSLLSQPEENSELILNENNWNPQHKAQLPVEKNCSDSIPKVAAVDRPDSVERMPLTQSKNKNYDNSCDEFLRFCCQELEKDQILGIKKETSWQEPFRNNGFVPSLRRDEIITMLSFANQLSLSPETVLTAVHYFDSVTCNRLVQPYMIPSYSAAALWLATKLHEREVFSSKYFLSYRSLMGPVSKKTLVEAESVILSTLGWKVNVTTTYHYIQIFRYLLHWLPKDFISMAESLCKYAMLEERLRSYSYSVQAASCISVSVRVTATRELYQLLLESLNQLSIPVIEVLSCSEILLSQTFGRSLEVKDQQMSPKSIRDWE</sequence>
<dbReference type="Gene3D" id="1.10.472.10">
    <property type="entry name" value="Cyclin-like"/>
    <property type="match status" value="2"/>
</dbReference>
<protein>
    <recommendedName>
        <fullName evidence="1">Cyclin N-terminal domain-containing protein</fullName>
    </recommendedName>
</protein>
<evidence type="ECO:0000313" key="2">
    <source>
        <dbReference type="EMBL" id="KAK4526066.1"/>
    </source>
</evidence>
<evidence type="ECO:0000313" key="3">
    <source>
        <dbReference type="Proteomes" id="UP001300502"/>
    </source>
</evidence>
<organism evidence="2 3">
    <name type="scientific">Galdieria yellowstonensis</name>
    <dbReference type="NCBI Taxonomy" id="3028027"/>
    <lineage>
        <taxon>Eukaryota</taxon>
        <taxon>Rhodophyta</taxon>
        <taxon>Bangiophyceae</taxon>
        <taxon>Galdieriales</taxon>
        <taxon>Galdieriaceae</taxon>
        <taxon>Galdieria</taxon>
    </lineage>
</organism>
<dbReference type="InterPro" id="IPR036915">
    <property type="entry name" value="Cyclin-like_sf"/>
</dbReference>
<reference evidence="2 3" key="1">
    <citation type="submission" date="2022-07" db="EMBL/GenBank/DDBJ databases">
        <title>Genome-wide signatures of adaptation to extreme environments.</title>
        <authorList>
            <person name="Cho C.H."/>
            <person name="Yoon H.S."/>
        </authorList>
    </citation>
    <scope>NUCLEOTIDE SEQUENCE [LARGE SCALE GENOMIC DNA]</scope>
    <source>
        <strain evidence="2 3">108.79 E11</strain>
    </source>
</reference>
<comment type="caution">
    <text evidence="2">The sequence shown here is derived from an EMBL/GenBank/DDBJ whole genome shotgun (WGS) entry which is preliminary data.</text>
</comment>
<dbReference type="Pfam" id="PF00134">
    <property type="entry name" value="Cyclin_N"/>
    <property type="match status" value="1"/>
</dbReference>
<dbReference type="PANTHER" id="PTHR10177">
    <property type="entry name" value="CYCLINS"/>
    <property type="match status" value="1"/>
</dbReference>
<dbReference type="Proteomes" id="UP001300502">
    <property type="component" value="Unassembled WGS sequence"/>
</dbReference>
<dbReference type="SUPFAM" id="SSF47954">
    <property type="entry name" value="Cyclin-like"/>
    <property type="match status" value="2"/>
</dbReference>
<dbReference type="EMBL" id="JANCYU010000036">
    <property type="protein sequence ID" value="KAK4526066.1"/>
    <property type="molecule type" value="Genomic_DNA"/>
</dbReference>
<dbReference type="InterPro" id="IPR039361">
    <property type="entry name" value="Cyclin"/>
</dbReference>
<dbReference type="InterPro" id="IPR006671">
    <property type="entry name" value="Cyclin_N"/>
</dbReference>
<dbReference type="AlphaFoldDB" id="A0AAV9IFQ4"/>